<evidence type="ECO:0000256" key="1">
    <source>
        <dbReference type="ARBA" id="ARBA00006249"/>
    </source>
</evidence>
<evidence type="ECO:0000313" key="9">
    <source>
        <dbReference type="Proteomes" id="UP000292445"/>
    </source>
</evidence>
<keyword evidence="4" id="KW-0732">Signal</keyword>
<gene>
    <name evidence="8" type="ORF">EV675_4638</name>
</gene>
<dbReference type="Proteomes" id="UP000292445">
    <property type="component" value="Unassembled WGS sequence"/>
</dbReference>
<keyword evidence="5" id="KW-0378">Hydrolase</keyword>
<dbReference type="RefSeq" id="WP_130360427.1">
    <property type="nucleotide sequence ID" value="NZ_SGXC01000003.1"/>
</dbReference>
<dbReference type="OrthoDB" id="7062032at2"/>
<evidence type="ECO:0000313" key="8">
    <source>
        <dbReference type="EMBL" id="RZS77999.1"/>
    </source>
</evidence>
<keyword evidence="7" id="KW-1015">Disulfide bond</keyword>
<evidence type="ECO:0000256" key="4">
    <source>
        <dbReference type="ARBA" id="ARBA00022729"/>
    </source>
</evidence>
<dbReference type="InterPro" id="IPR011118">
    <property type="entry name" value="Tannase/feruloyl_esterase"/>
</dbReference>
<evidence type="ECO:0000256" key="6">
    <source>
        <dbReference type="ARBA" id="ARBA00022837"/>
    </source>
</evidence>
<keyword evidence="6" id="KW-0106">Calcium</keyword>
<dbReference type="AlphaFoldDB" id="A0A4Q7N7N5"/>
<dbReference type="EMBL" id="SGXC01000003">
    <property type="protein sequence ID" value="RZS77999.1"/>
    <property type="molecule type" value="Genomic_DNA"/>
</dbReference>
<organism evidence="8 9">
    <name type="scientific">Pigmentiphaga kullae</name>
    <dbReference type="NCBI Taxonomy" id="151784"/>
    <lineage>
        <taxon>Bacteria</taxon>
        <taxon>Pseudomonadati</taxon>
        <taxon>Pseudomonadota</taxon>
        <taxon>Betaproteobacteria</taxon>
        <taxon>Burkholderiales</taxon>
        <taxon>Alcaligenaceae</taxon>
        <taxon>Pigmentiphaga</taxon>
    </lineage>
</organism>
<dbReference type="PANTHER" id="PTHR33938:SF15">
    <property type="entry name" value="FERULOYL ESTERASE B-RELATED"/>
    <property type="match status" value="1"/>
</dbReference>
<dbReference type="PANTHER" id="PTHR33938">
    <property type="entry name" value="FERULOYL ESTERASE B-RELATED"/>
    <property type="match status" value="1"/>
</dbReference>
<reference evidence="8 9" key="1">
    <citation type="submission" date="2019-02" db="EMBL/GenBank/DDBJ databases">
        <title>Genomic Encyclopedia of Type Strains, Phase IV (KMG-IV): sequencing the most valuable type-strain genomes for metagenomic binning, comparative biology and taxonomic classification.</title>
        <authorList>
            <person name="Goeker M."/>
        </authorList>
    </citation>
    <scope>NUCLEOTIDE SEQUENCE [LARGE SCALE GENOMIC DNA]</scope>
    <source>
        <strain evidence="8 9">K24</strain>
    </source>
</reference>
<sequence>MDRRYLAGGVLAALGTLHGCGGSDDAGPSVPGPSDPPRLACADITAAALGIPRLELAAPETVAAASAGNPAQSVPAHCRLQGRLNVRNSDVDGKAYAIGFELRMPDAWNGRFFFQGGGGTDGAVNPALGALTGAGATTNALSMGFAVASTDGGHTSESEPIVGGSLFGLDPQARVDYGYNAVGTVTPTAKAILKRFYGRGADHSYFVGCSNGGRQAMVAASRFADQFDGIVAGNPGFNLPQAAVQHAWDNQAFAAVAPRTGGDRPIISQAFSSQDMQLVADRTVAACDALDGAADGMIDDPVACKAAFKPEDLACPGAKADTCLSAPQVDALKKVFGGPKNGKGEALYADWPYDAGVATMGWRFWKLGTSTTEVPNSLIATLGGGSLPYVFTTPPTQVRGTGTQVIDYLLGFDFDTDAPRIFATTPVYTESPMSFMTPPDPTDLGTLKARGGKMIVYHGNSDPVFSVNDTIAWYQGLRRAHADAADFARLFTIPGMNHCSGGPATDKFDMVTAIVDWVEKGVAPASIPAAARAGSDAPWPARTRPLCPYPQQARYTGSGSLEDAKNFRCVTPAS</sequence>
<dbReference type="SUPFAM" id="SSF53474">
    <property type="entry name" value="alpha/beta-Hydrolases"/>
    <property type="match status" value="1"/>
</dbReference>
<evidence type="ECO:0000256" key="3">
    <source>
        <dbReference type="ARBA" id="ARBA00022723"/>
    </source>
</evidence>
<keyword evidence="2" id="KW-0719">Serine esterase</keyword>
<keyword evidence="3" id="KW-0479">Metal-binding</keyword>
<proteinExistence type="inferred from homology"/>
<comment type="caution">
    <text evidence="8">The sequence shown here is derived from an EMBL/GenBank/DDBJ whole genome shotgun (WGS) entry which is preliminary data.</text>
</comment>
<dbReference type="GO" id="GO:0046872">
    <property type="term" value="F:metal ion binding"/>
    <property type="evidence" value="ECO:0007669"/>
    <property type="project" value="UniProtKB-KW"/>
</dbReference>
<evidence type="ECO:0000256" key="2">
    <source>
        <dbReference type="ARBA" id="ARBA00022487"/>
    </source>
</evidence>
<comment type="similarity">
    <text evidence="1">Belongs to the tannase family.</text>
</comment>
<evidence type="ECO:0000256" key="7">
    <source>
        <dbReference type="ARBA" id="ARBA00023157"/>
    </source>
</evidence>
<evidence type="ECO:0000256" key="5">
    <source>
        <dbReference type="ARBA" id="ARBA00022801"/>
    </source>
</evidence>
<keyword evidence="9" id="KW-1185">Reference proteome</keyword>
<protein>
    <submittedName>
        <fullName evidence="8">Feruloyl esterase</fullName>
    </submittedName>
</protein>
<dbReference type="Pfam" id="PF07519">
    <property type="entry name" value="Tannase"/>
    <property type="match status" value="1"/>
</dbReference>
<name>A0A4Q7N7N5_9BURK</name>
<dbReference type="GO" id="GO:0052689">
    <property type="term" value="F:carboxylic ester hydrolase activity"/>
    <property type="evidence" value="ECO:0007669"/>
    <property type="project" value="UniProtKB-KW"/>
</dbReference>
<accession>A0A4Q7N7N5</accession>
<dbReference type="InterPro" id="IPR029058">
    <property type="entry name" value="AB_hydrolase_fold"/>
</dbReference>
<dbReference type="Gene3D" id="3.40.50.1820">
    <property type="entry name" value="alpha/beta hydrolase"/>
    <property type="match status" value="2"/>
</dbReference>